<sequence length="164" mass="18282">MKGSVKRFGFSVGSRSPAPPLVGRQNFTPNGGSFFFSIPFSFRISHHQTNRGIFITSTSFYLLRVRIPLFPLFFLRGKGCGIYLFLWNPPPNMSHPTSNERKTLANIEPNSVELDARKSDNDEERKATLRIPLGLFPIGSCVLSIRQASGACRLLFLYIVSLGG</sequence>
<dbReference type="Proteomes" id="UP001060085">
    <property type="component" value="Linkage Group LG02"/>
</dbReference>
<gene>
    <name evidence="1" type="ORF">M9H77_07946</name>
</gene>
<proteinExistence type="predicted"/>
<keyword evidence="2" id="KW-1185">Reference proteome</keyword>
<evidence type="ECO:0000313" key="2">
    <source>
        <dbReference type="Proteomes" id="UP001060085"/>
    </source>
</evidence>
<accession>A0ACC0BWE5</accession>
<protein>
    <submittedName>
        <fullName evidence="1">Uncharacterized protein</fullName>
    </submittedName>
</protein>
<comment type="caution">
    <text evidence="1">The sequence shown here is derived from an EMBL/GenBank/DDBJ whole genome shotgun (WGS) entry which is preliminary data.</text>
</comment>
<evidence type="ECO:0000313" key="1">
    <source>
        <dbReference type="EMBL" id="KAI5676996.1"/>
    </source>
</evidence>
<name>A0ACC0BWE5_CATRO</name>
<organism evidence="1 2">
    <name type="scientific">Catharanthus roseus</name>
    <name type="common">Madagascar periwinkle</name>
    <name type="synonym">Vinca rosea</name>
    <dbReference type="NCBI Taxonomy" id="4058"/>
    <lineage>
        <taxon>Eukaryota</taxon>
        <taxon>Viridiplantae</taxon>
        <taxon>Streptophyta</taxon>
        <taxon>Embryophyta</taxon>
        <taxon>Tracheophyta</taxon>
        <taxon>Spermatophyta</taxon>
        <taxon>Magnoliopsida</taxon>
        <taxon>eudicotyledons</taxon>
        <taxon>Gunneridae</taxon>
        <taxon>Pentapetalae</taxon>
        <taxon>asterids</taxon>
        <taxon>lamiids</taxon>
        <taxon>Gentianales</taxon>
        <taxon>Apocynaceae</taxon>
        <taxon>Rauvolfioideae</taxon>
        <taxon>Vinceae</taxon>
        <taxon>Catharanthinae</taxon>
        <taxon>Catharanthus</taxon>
    </lineage>
</organism>
<dbReference type="EMBL" id="CM044702">
    <property type="protein sequence ID" value="KAI5676996.1"/>
    <property type="molecule type" value="Genomic_DNA"/>
</dbReference>
<reference evidence="2" key="1">
    <citation type="journal article" date="2023" name="Nat. Plants">
        <title>Single-cell RNA sequencing provides a high-resolution roadmap for understanding the multicellular compartmentation of specialized metabolism.</title>
        <authorList>
            <person name="Sun S."/>
            <person name="Shen X."/>
            <person name="Li Y."/>
            <person name="Li Y."/>
            <person name="Wang S."/>
            <person name="Li R."/>
            <person name="Zhang H."/>
            <person name="Shen G."/>
            <person name="Guo B."/>
            <person name="Wei J."/>
            <person name="Xu J."/>
            <person name="St-Pierre B."/>
            <person name="Chen S."/>
            <person name="Sun C."/>
        </authorList>
    </citation>
    <scope>NUCLEOTIDE SEQUENCE [LARGE SCALE GENOMIC DNA]</scope>
</reference>